<protein>
    <submittedName>
        <fullName evidence="2">SH3 domain-containing protein</fullName>
    </submittedName>
</protein>
<gene>
    <name evidence="2" type="ORF">SAMN05421759_1046</name>
</gene>
<accession>A0A1N7M619</accession>
<reference evidence="3" key="1">
    <citation type="submission" date="2017-01" db="EMBL/GenBank/DDBJ databases">
        <authorList>
            <person name="Varghese N."/>
            <person name="Submissions S."/>
        </authorList>
    </citation>
    <scope>NUCLEOTIDE SEQUENCE [LARGE SCALE GENOMIC DNA]</scope>
    <source>
        <strain evidence="3">DSM 29430</strain>
    </source>
</reference>
<dbReference type="OrthoDB" id="7433551at2"/>
<sequence length="205" mass="21489">MTRFIMLSFAFLGWGYYELSGGADFEPGWHRGDDSRAMATLGAQGDIAAEAPAPEVSRAAQGGTDLMRLSGDTGATSIRNGPEAVVQRVSLSTPSAPADQAATGAVRIDDVWLTRREAVAVAAPAPAYGASPGAEAGPKPDMRAVAGSRVNLRNGPGTRHSVVAKLDRGTPVEVLRTEGAWVKLRVVESRRIGWMAEYLVTAAAD</sequence>
<dbReference type="EMBL" id="FTOQ01000004">
    <property type="protein sequence ID" value="SIS81473.1"/>
    <property type="molecule type" value="Genomic_DNA"/>
</dbReference>
<evidence type="ECO:0000313" key="3">
    <source>
        <dbReference type="Proteomes" id="UP000186684"/>
    </source>
</evidence>
<evidence type="ECO:0000259" key="1">
    <source>
        <dbReference type="SMART" id="SM00287"/>
    </source>
</evidence>
<dbReference type="InterPro" id="IPR003646">
    <property type="entry name" value="SH3-like_bac-type"/>
</dbReference>
<name>A0A1N7M619_9RHOB</name>
<organism evidence="2 3">
    <name type="scientific">Roseivivax lentus</name>
    <dbReference type="NCBI Taxonomy" id="633194"/>
    <lineage>
        <taxon>Bacteria</taxon>
        <taxon>Pseudomonadati</taxon>
        <taxon>Pseudomonadota</taxon>
        <taxon>Alphaproteobacteria</taxon>
        <taxon>Rhodobacterales</taxon>
        <taxon>Roseobacteraceae</taxon>
        <taxon>Roseivivax</taxon>
    </lineage>
</organism>
<dbReference type="STRING" id="633194.SAMN05421759_1046"/>
<dbReference type="SMART" id="SM00287">
    <property type="entry name" value="SH3b"/>
    <property type="match status" value="1"/>
</dbReference>
<feature type="domain" description="SH3b" evidence="1">
    <location>
        <begin position="140"/>
        <end position="203"/>
    </location>
</feature>
<dbReference type="RefSeq" id="WP_076447173.1">
    <property type="nucleotide sequence ID" value="NZ_FTOQ01000004.1"/>
</dbReference>
<keyword evidence="3" id="KW-1185">Reference proteome</keyword>
<dbReference type="Pfam" id="PF08239">
    <property type="entry name" value="SH3_3"/>
    <property type="match status" value="1"/>
</dbReference>
<dbReference type="Proteomes" id="UP000186684">
    <property type="component" value="Unassembled WGS sequence"/>
</dbReference>
<evidence type="ECO:0000313" key="2">
    <source>
        <dbReference type="EMBL" id="SIS81473.1"/>
    </source>
</evidence>
<dbReference type="Gene3D" id="2.30.30.40">
    <property type="entry name" value="SH3 Domains"/>
    <property type="match status" value="1"/>
</dbReference>
<dbReference type="AlphaFoldDB" id="A0A1N7M619"/>
<proteinExistence type="predicted"/>